<dbReference type="Proteomes" id="UP001260072">
    <property type="component" value="Unassembled WGS sequence"/>
</dbReference>
<dbReference type="Gene3D" id="1.10.260.40">
    <property type="entry name" value="lambda repressor-like DNA-binding domains"/>
    <property type="match status" value="1"/>
</dbReference>
<organism evidence="5 6">
    <name type="scientific">Agromyces indicus</name>
    <dbReference type="NCBI Taxonomy" id="758919"/>
    <lineage>
        <taxon>Bacteria</taxon>
        <taxon>Bacillati</taxon>
        <taxon>Actinomycetota</taxon>
        <taxon>Actinomycetes</taxon>
        <taxon>Micrococcales</taxon>
        <taxon>Microbacteriaceae</taxon>
        <taxon>Agromyces</taxon>
    </lineage>
</organism>
<dbReference type="Gene3D" id="3.40.50.2300">
    <property type="match status" value="2"/>
</dbReference>
<keyword evidence="3" id="KW-0804">Transcription</keyword>
<sequence length="330" mass="34139">MAKVTSADVARASGVSRTTVSYVLNATQGVSVSDATRRRVLDAASRLGYAPSAAARTLRRGRSDLVLCVLPDWPVGPAVEAMIDRLADELAGRGMSVLVHHVRGERPLTDLLRAVTPHTVVGLAPFDPDDVRAMRQAGIGVVSTFDDVASGPGATTDAAADDPQRRIGLAQAERLAGRGCRRIGYATTPDPRVAAFAGGRLAGVREACAALGLEPPLVVEVDLSERSGAEAVRAWRSAGVDGVAAYNDEVALAVLAGTRAEGVAVPDGLAVVGVDDIPVAALASPPLTTVWQSLDLQAAYLAACVTAALDGRPQPVRPRQEVELVPRASA</sequence>
<accession>A0ABU1FLN4</accession>
<comment type="caution">
    <text evidence="5">The sequence shown here is derived from an EMBL/GenBank/DDBJ whole genome shotgun (WGS) entry which is preliminary data.</text>
</comment>
<feature type="domain" description="HTH lacI-type" evidence="4">
    <location>
        <begin position="4"/>
        <end position="60"/>
    </location>
</feature>
<dbReference type="RefSeq" id="WP_310521054.1">
    <property type="nucleotide sequence ID" value="NZ_BAABBS010000001.1"/>
</dbReference>
<name>A0ABU1FLN4_9MICO</name>
<dbReference type="InterPro" id="IPR028082">
    <property type="entry name" value="Peripla_BP_I"/>
</dbReference>
<keyword evidence="2 5" id="KW-0238">DNA-binding</keyword>
<proteinExistence type="predicted"/>
<keyword evidence="6" id="KW-1185">Reference proteome</keyword>
<evidence type="ECO:0000256" key="2">
    <source>
        <dbReference type="ARBA" id="ARBA00023125"/>
    </source>
</evidence>
<evidence type="ECO:0000313" key="6">
    <source>
        <dbReference type="Proteomes" id="UP001260072"/>
    </source>
</evidence>
<dbReference type="PANTHER" id="PTHR30146">
    <property type="entry name" value="LACI-RELATED TRANSCRIPTIONAL REPRESSOR"/>
    <property type="match status" value="1"/>
</dbReference>
<dbReference type="InterPro" id="IPR000843">
    <property type="entry name" value="HTH_LacI"/>
</dbReference>
<dbReference type="InterPro" id="IPR046335">
    <property type="entry name" value="LacI/GalR-like_sensor"/>
</dbReference>
<dbReference type="PROSITE" id="PS50932">
    <property type="entry name" value="HTH_LACI_2"/>
    <property type="match status" value="1"/>
</dbReference>
<dbReference type="Pfam" id="PF00356">
    <property type="entry name" value="LacI"/>
    <property type="match status" value="1"/>
</dbReference>
<evidence type="ECO:0000259" key="4">
    <source>
        <dbReference type="PROSITE" id="PS50932"/>
    </source>
</evidence>
<dbReference type="CDD" id="cd06267">
    <property type="entry name" value="PBP1_LacI_sugar_binding-like"/>
    <property type="match status" value="1"/>
</dbReference>
<dbReference type="EMBL" id="JAVKGS010000003">
    <property type="protein sequence ID" value="MDR5692665.1"/>
    <property type="molecule type" value="Genomic_DNA"/>
</dbReference>
<dbReference type="GO" id="GO:0003677">
    <property type="term" value="F:DNA binding"/>
    <property type="evidence" value="ECO:0007669"/>
    <property type="project" value="UniProtKB-KW"/>
</dbReference>
<gene>
    <name evidence="5" type="ORF">RH861_11405</name>
</gene>
<dbReference type="PANTHER" id="PTHR30146:SF153">
    <property type="entry name" value="LACTOSE OPERON REPRESSOR"/>
    <property type="match status" value="1"/>
</dbReference>
<evidence type="ECO:0000256" key="1">
    <source>
        <dbReference type="ARBA" id="ARBA00023015"/>
    </source>
</evidence>
<dbReference type="SUPFAM" id="SSF53822">
    <property type="entry name" value="Periplasmic binding protein-like I"/>
    <property type="match status" value="1"/>
</dbReference>
<dbReference type="SUPFAM" id="SSF47413">
    <property type="entry name" value="lambda repressor-like DNA-binding domains"/>
    <property type="match status" value="1"/>
</dbReference>
<dbReference type="InterPro" id="IPR010982">
    <property type="entry name" value="Lambda_DNA-bd_dom_sf"/>
</dbReference>
<dbReference type="Pfam" id="PF13377">
    <property type="entry name" value="Peripla_BP_3"/>
    <property type="match status" value="1"/>
</dbReference>
<evidence type="ECO:0000256" key="3">
    <source>
        <dbReference type="ARBA" id="ARBA00023163"/>
    </source>
</evidence>
<protein>
    <submittedName>
        <fullName evidence="5">LacI family DNA-binding transcriptional regulator</fullName>
    </submittedName>
</protein>
<reference evidence="6" key="1">
    <citation type="submission" date="2023-07" db="EMBL/GenBank/DDBJ databases">
        <title>Description of three actinobacteria isolated from air of manufacturing shop in a pharmaceutical factory.</title>
        <authorList>
            <person name="Zhang D.-F."/>
        </authorList>
    </citation>
    <scope>NUCLEOTIDE SEQUENCE [LARGE SCALE GENOMIC DNA]</scope>
    <source>
        <strain evidence="6">CCTCC AB 2011122</strain>
    </source>
</reference>
<dbReference type="SMART" id="SM00354">
    <property type="entry name" value="HTH_LACI"/>
    <property type="match status" value="1"/>
</dbReference>
<dbReference type="CDD" id="cd01392">
    <property type="entry name" value="HTH_LacI"/>
    <property type="match status" value="1"/>
</dbReference>
<evidence type="ECO:0000313" key="5">
    <source>
        <dbReference type="EMBL" id="MDR5692665.1"/>
    </source>
</evidence>
<keyword evidence="1" id="KW-0805">Transcription regulation</keyword>